<dbReference type="SUPFAM" id="SSF158682">
    <property type="entry name" value="TerB-like"/>
    <property type="match status" value="1"/>
</dbReference>
<evidence type="ECO:0000313" key="3">
    <source>
        <dbReference type="Proteomes" id="UP000401717"/>
    </source>
</evidence>
<dbReference type="OrthoDB" id="8114484at2"/>
<dbReference type="InterPro" id="IPR029024">
    <property type="entry name" value="TerB-like"/>
</dbReference>
<dbReference type="EMBL" id="BPQI01000208">
    <property type="protein sequence ID" value="GJD59403.1"/>
    <property type="molecule type" value="Genomic_DNA"/>
</dbReference>
<evidence type="ECO:0000313" key="1">
    <source>
        <dbReference type="EMBL" id="GJD59403.1"/>
    </source>
</evidence>
<name>A0A564G8M7_9HYPH</name>
<dbReference type="Proteomes" id="UP001055303">
    <property type="component" value="Unassembled WGS sequence"/>
</dbReference>
<accession>A0A564G8M7</accession>
<evidence type="ECO:0008006" key="5">
    <source>
        <dbReference type="Google" id="ProtNLM"/>
    </source>
</evidence>
<organism evidence="2 3">
    <name type="scientific">Methylobacterium dankookense</name>
    <dbReference type="NCBI Taxonomy" id="560405"/>
    <lineage>
        <taxon>Bacteria</taxon>
        <taxon>Pseudomonadati</taxon>
        <taxon>Pseudomonadota</taxon>
        <taxon>Alphaproteobacteria</taxon>
        <taxon>Hyphomicrobiales</taxon>
        <taxon>Methylobacteriaceae</taxon>
        <taxon>Methylobacterium</taxon>
    </lineage>
</organism>
<dbReference type="Proteomes" id="UP000401717">
    <property type="component" value="Unassembled WGS sequence"/>
</dbReference>
<dbReference type="EMBL" id="CABFVH010000076">
    <property type="protein sequence ID" value="VUF15891.1"/>
    <property type="molecule type" value="Genomic_DNA"/>
</dbReference>
<dbReference type="RefSeq" id="WP_144768882.1">
    <property type="nucleotide sequence ID" value="NZ_BPQI01000208.1"/>
</dbReference>
<evidence type="ECO:0000313" key="2">
    <source>
        <dbReference type="EMBL" id="VUF15891.1"/>
    </source>
</evidence>
<proteinExistence type="predicted"/>
<reference evidence="1" key="2">
    <citation type="journal article" date="2021" name="Front. Microbiol.">
        <title>Comprehensive Comparative Genomics and Phenotyping of Methylobacterium Species.</title>
        <authorList>
            <person name="Alessa O."/>
            <person name="Ogura Y."/>
            <person name="Fujitani Y."/>
            <person name="Takami H."/>
            <person name="Hayashi T."/>
            <person name="Sahin N."/>
            <person name="Tani A."/>
        </authorList>
    </citation>
    <scope>NUCLEOTIDE SEQUENCE</scope>
    <source>
        <strain evidence="1">DSM 22415</strain>
    </source>
</reference>
<dbReference type="CDD" id="cd07177">
    <property type="entry name" value="terB_like"/>
    <property type="match status" value="1"/>
</dbReference>
<sequence length="179" mass="19887">MPFLIAAAALIAGILFWILRMHRISRDLRDLDRDTKGLQRRAGSLMTSLIGTPLQRVSDVRLAAAILMLQIVRTGSPVTAAERSRILDFLAHPLEAEDPSGLLDRAWGYTVERRPFSLVADELLPLLRDRLTEDERAQLIDMLTAVAGAHSAPGELQREALVRLRKRLLAGPPKLAAMR</sequence>
<protein>
    <recommendedName>
        <fullName evidence="5">Co-chaperone DjlA N-terminal domain-containing protein</fullName>
    </recommendedName>
</protein>
<dbReference type="AlphaFoldDB" id="A0A564G8M7"/>
<evidence type="ECO:0000313" key="4">
    <source>
        <dbReference type="Proteomes" id="UP001055303"/>
    </source>
</evidence>
<keyword evidence="4" id="KW-1185">Reference proteome</keyword>
<reference evidence="1" key="3">
    <citation type="submission" date="2021-08" db="EMBL/GenBank/DDBJ databases">
        <authorList>
            <person name="Tani A."/>
            <person name="Ola A."/>
            <person name="Ogura Y."/>
            <person name="Katsura K."/>
            <person name="Hayashi T."/>
        </authorList>
    </citation>
    <scope>NUCLEOTIDE SEQUENCE</scope>
    <source>
        <strain evidence="1">DSM 22415</strain>
    </source>
</reference>
<reference evidence="2 3" key="1">
    <citation type="submission" date="2019-06" db="EMBL/GenBank/DDBJ databases">
        <authorList>
            <person name="Rodrigo-Torres L."/>
            <person name="Arahal R. D."/>
            <person name="Lucena T."/>
        </authorList>
    </citation>
    <scope>NUCLEOTIDE SEQUENCE [LARGE SCALE GENOMIC DNA]</scope>
    <source>
        <strain evidence="2 3">SW08-7</strain>
    </source>
</reference>
<gene>
    <name evidence="1" type="ORF">IFDJLNFL_5331</name>
    <name evidence="2" type="ORF">MTDSW087_05639</name>
</gene>